<proteinExistence type="predicted"/>
<dbReference type="KEGG" id="clec:106666963"/>
<dbReference type="Pfam" id="PF07898">
    <property type="entry name" value="DUF1676"/>
    <property type="match status" value="1"/>
</dbReference>
<dbReference type="InterPro" id="IPR012464">
    <property type="entry name" value="DUF1676"/>
</dbReference>
<dbReference type="AlphaFoldDB" id="A0A8I6RXY4"/>
<feature type="chain" id="PRO_5035182189" description="Osiris 18" evidence="2">
    <location>
        <begin position="20"/>
        <end position="220"/>
    </location>
</feature>
<evidence type="ECO:0008006" key="5">
    <source>
        <dbReference type="Google" id="ProtNLM"/>
    </source>
</evidence>
<name>A0A8I6RXY4_CIMLE</name>
<evidence type="ECO:0000313" key="3">
    <source>
        <dbReference type="EnsemblMetazoa" id="XP_014250003.1"/>
    </source>
</evidence>
<dbReference type="PANTHER" id="PTHR21879:SF13">
    <property type="entry name" value="OSIRIS 18"/>
    <property type="match status" value="1"/>
</dbReference>
<sequence>MKRCVVLIFGLASLQMCLGLEALDCLVVGKPGCIEGHLNQALTRAQSLPTLRITRHLSIISSSREVDEVSGESTTLEKLERYIYGHSLKLELPEELVSGARGLVGDDFLADLPKTIVLPLAEQDSNEGRGFVKKVVLPFLLGLKFKATAVIPLAMALIALKTWKALTLGLLSLVLTAAMIIFRLTRPKTVNYEVYYPHHHHHVDEHYHARAHDLAYRAHA</sequence>
<feature type="transmembrane region" description="Helical" evidence="1">
    <location>
        <begin position="135"/>
        <end position="158"/>
    </location>
</feature>
<keyword evidence="1" id="KW-1133">Transmembrane helix</keyword>
<keyword evidence="1" id="KW-0812">Transmembrane</keyword>
<keyword evidence="1" id="KW-0472">Membrane</keyword>
<dbReference type="GeneID" id="106666963"/>
<dbReference type="OMA" id="HHVDEHY"/>
<evidence type="ECO:0000256" key="1">
    <source>
        <dbReference type="SAM" id="Phobius"/>
    </source>
</evidence>
<reference evidence="3" key="1">
    <citation type="submission" date="2022-01" db="UniProtKB">
        <authorList>
            <consortium name="EnsemblMetazoa"/>
        </authorList>
    </citation>
    <scope>IDENTIFICATION</scope>
</reference>
<dbReference type="Proteomes" id="UP000494040">
    <property type="component" value="Unassembled WGS sequence"/>
</dbReference>
<evidence type="ECO:0000256" key="2">
    <source>
        <dbReference type="SAM" id="SignalP"/>
    </source>
</evidence>
<dbReference type="PANTHER" id="PTHR21879">
    <property type="entry name" value="FI03362P-RELATED-RELATED"/>
    <property type="match status" value="1"/>
</dbReference>
<dbReference type="RefSeq" id="XP_014250003.1">
    <property type="nucleotide sequence ID" value="XM_014394517.2"/>
</dbReference>
<keyword evidence="2" id="KW-0732">Signal</keyword>
<organism evidence="3 4">
    <name type="scientific">Cimex lectularius</name>
    <name type="common">Bed bug</name>
    <name type="synonym">Acanthia lectularia</name>
    <dbReference type="NCBI Taxonomy" id="79782"/>
    <lineage>
        <taxon>Eukaryota</taxon>
        <taxon>Metazoa</taxon>
        <taxon>Ecdysozoa</taxon>
        <taxon>Arthropoda</taxon>
        <taxon>Hexapoda</taxon>
        <taxon>Insecta</taxon>
        <taxon>Pterygota</taxon>
        <taxon>Neoptera</taxon>
        <taxon>Paraneoptera</taxon>
        <taxon>Hemiptera</taxon>
        <taxon>Heteroptera</taxon>
        <taxon>Panheteroptera</taxon>
        <taxon>Cimicomorpha</taxon>
        <taxon>Cimicidae</taxon>
        <taxon>Cimex</taxon>
    </lineage>
</organism>
<keyword evidence="4" id="KW-1185">Reference proteome</keyword>
<evidence type="ECO:0000313" key="4">
    <source>
        <dbReference type="Proteomes" id="UP000494040"/>
    </source>
</evidence>
<protein>
    <recommendedName>
        <fullName evidence="5">Osiris 18</fullName>
    </recommendedName>
</protein>
<dbReference type="EnsemblMetazoa" id="XM_014394517.2">
    <property type="protein sequence ID" value="XP_014250003.1"/>
    <property type="gene ID" value="LOC106666963"/>
</dbReference>
<accession>A0A8I6RXY4</accession>
<dbReference type="OrthoDB" id="8119930at2759"/>
<feature type="transmembrane region" description="Helical" evidence="1">
    <location>
        <begin position="165"/>
        <end position="185"/>
    </location>
</feature>
<dbReference type="GO" id="GO:0016020">
    <property type="term" value="C:membrane"/>
    <property type="evidence" value="ECO:0007669"/>
    <property type="project" value="TreeGrafter"/>
</dbReference>
<feature type="signal peptide" evidence="2">
    <location>
        <begin position="1"/>
        <end position="19"/>
    </location>
</feature>
<dbReference type="CTD" id="40775"/>